<proteinExistence type="predicted"/>
<comment type="caution">
    <text evidence="1">The sequence shown here is derived from an EMBL/GenBank/DDBJ whole genome shotgun (WGS) entry which is preliminary data.</text>
</comment>
<gene>
    <name evidence="1" type="ORF">LEP1GSC050_2801</name>
</gene>
<organism evidence="1 2">
    <name type="scientific">Leptospira broomii serovar Hurstbridge str. 5399</name>
    <dbReference type="NCBI Taxonomy" id="1049789"/>
    <lineage>
        <taxon>Bacteria</taxon>
        <taxon>Pseudomonadati</taxon>
        <taxon>Spirochaetota</taxon>
        <taxon>Spirochaetia</taxon>
        <taxon>Leptospirales</taxon>
        <taxon>Leptospiraceae</taxon>
        <taxon>Leptospira</taxon>
    </lineage>
</organism>
<evidence type="ECO:0000313" key="2">
    <source>
        <dbReference type="Proteomes" id="UP000015454"/>
    </source>
</evidence>
<name>T0GAJ4_9LEPT</name>
<sequence>MLGWQNKYLVHGEELSLYNDEYFIFRGKRFLTVDLRKRSFPISSYGRVRLRIAFLVGLTLELNFLELVDFLLGFGNVDILEDDWNAYYTNLSKKEK</sequence>
<dbReference type="STRING" id="1049789.LEP1GSC050_2801"/>
<dbReference type="AlphaFoldDB" id="T0GAJ4"/>
<reference evidence="1" key="1">
    <citation type="submission" date="2013-05" db="EMBL/GenBank/DDBJ databases">
        <authorList>
            <person name="Harkins D.M."/>
            <person name="Durkin A.S."/>
            <person name="Brinkac L.M."/>
            <person name="Haft D.H."/>
            <person name="Selengut J.D."/>
            <person name="Sanka R."/>
            <person name="DePew J."/>
            <person name="Purushe J."/>
            <person name="Hartskeerl R.A."/>
            <person name="Ahmed A."/>
            <person name="van der Linden H."/>
            <person name="Goris M.G.A."/>
            <person name="Vinetz J.M."/>
            <person name="Sutton G.G."/>
            <person name="Nierman W.C."/>
            <person name="Fouts D.E."/>
        </authorList>
    </citation>
    <scope>NUCLEOTIDE SEQUENCE [LARGE SCALE GENOMIC DNA]</scope>
    <source>
        <strain evidence="1">5399</strain>
    </source>
</reference>
<dbReference type="Proteomes" id="UP000015454">
    <property type="component" value="Unassembled WGS sequence"/>
</dbReference>
<dbReference type="EMBL" id="AHMO02000008">
    <property type="protein sequence ID" value="EQA43854.1"/>
    <property type="molecule type" value="Genomic_DNA"/>
</dbReference>
<accession>T0GAJ4</accession>
<protein>
    <submittedName>
        <fullName evidence="1">Uncharacterized protein</fullName>
    </submittedName>
</protein>
<evidence type="ECO:0000313" key="1">
    <source>
        <dbReference type="EMBL" id="EQA43854.1"/>
    </source>
</evidence>
<keyword evidence="2" id="KW-1185">Reference proteome</keyword>